<accession>A0AA39MSJ9</accession>
<protein>
    <submittedName>
        <fullName evidence="1">Uncharacterized protein</fullName>
    </submittedName>
</protein>
<keyword evidence="2" id="KW-1185">Reference proteome</keyword>
<dbReference type="Proteomes" id="UP001175226">
    <property type="component" value="Unassembled WGS sequence"/>
</dbReference>
<evidence type="ECO:0000313" key="1">
    <source>
        <dbReference type="EMBL" id="KAK0445067.1"/>
    </source>
</evidence>
<dbReference type="AlphaFoldDB" id="A0AA39MSJ9"/>
<comment type="caution">
    <text evidence="1">The sequence shown here is derived from an EMBL/GenBank/DDBJ whole genome shotgun (WGS) entry which is preliminary data.</text>
</comment>
<proteinExistence type="predicted"/>
<sequence>MPSSAAKTSGLLAGWRYAVLNERSVNVTLWTILGFHKVSHDNFSITGAGQYLVAAVAQCDISTVVIEMDALKHVQHRNKWHMATRIGGEQESGKEDSGIKQAELTQDWDARTSMQVFRQQRGLAMYWERGTEPDIYALGQGSGSIKSKIQAVMRSRHILEAVRKVLSKKKNAMQYEDRESFTCRAGADADTAGSTVAERDD</sequence>
<name>A0AA39MSJ9_9AGAR</name>
<dbReference type="EMBL" id="JAUEPT010000017">
    <property type="protein sequence ID" value="KAK0445067.1"/>
    <property type="molecule type" value="Genomic_DNA"/>
</dbReference>
<reference evidence="1" key="1">
    <citation type="submission" date="2023-06" db="EMBL/GenBank/DDBJ databases">
        <authorList>
            <consortium name="Lawrence Berkeley National Laboratory"/>
            <person name="Ahrendt S."/>
            <person name="Sahu N."/>
            <person name="Indic B."/>
            <person name="Wong-Bajracharya J."/>
            <person name="Merenyi Z."/>
            <person name="Ke H.-M."/>
            <person name="Monk M."/>
            <person name="Kocsube S."/>
            <person name="Drula E."/>
            <person name="Lipzen A."/>
            <person name="Balint B."/>
            <person name="Henrissat B."/>
            <person name="Andreopoulos B."/>
            <person name="Martin F.M."/>
            <person name="Harder C.B."/>
            <person name="Rigling D."/>
            <person name="Ford K.L."/>
            <person name="Foster G.D."/>
            <person name="Pangilinan J."/>
            <person name="Papanicolaou A."/>
            <person name="Barry K."/>
            <person name="LaButti K."/>
            <person name="Viragh M."/>
            <person name="Koriabine M."/>
            <person name="Yan M."/>
            <person name="Riley R."/>
            <person name="Champramary S."/>
            <person name="Plett K.L."/>
            <person name="Tsai I.J."/>
            <person name="Slot J."/>
            <person name="Sipos G."/>
            <person name="Plett J."/>
            <person name="Nagy L.G."/>
            <person name="Grigoriev I.V."/>
        </authorList>
    </citation>
    <scope>NUCLEOTIDE SEQUENCE</scope>
    <source>
        <strain evidence="1">FPL87.14</strain>
    </source>
</reference>
<gene>
    <name evidence="1" type="ORF">EV421DRAFT_1734781</name>
</gene>
<organism evidence="1 2">
    <name type="scientific">Armillaria borealis</name>
    <dbReference type="NCBI Taxonomy" id="47425"/>
    <lineage>
        <taxon>Eukaryota</taxon>
        <taxon>Fungi</taxon>
        <taxon>Dikarya</taxon>
        <taxon>Basidiomycota</taxon>
        <taxon>Agaricomycotina</taxon>
        <taxon>Agaricomycetes</taxon>
        <taxon>Agaricomycetidae</taxon>
        <taxon>Agaricales</taxon>
        <taxon>Marasmiineae</taxon>
        <taxon>Physalacriaceae</taxon>
        <taxon>Armillaria</taxon>
    </lineage>
</organism>
<evidence type="ECO:0000313" key="2">
    <source>
        <dbReference type="Proteomes" id="UP001175226"/>
    </source>
</evidence>